<evidence type="ECO:0000313" key="2">
    <source>
        <dbReference type="EMBL" id="NDV35389.1"/>
    </source>
</evidence>
<dbReference type="PANTHER" id="PTHR45856:SF25">
    <property type="entry name" value="FUNGAL LIPASE-LIKE DOMAIN-CONTAINING PROTEIN"/>
    <property type="match status" value="1"/>
</dbReference>
<dbReference type="SUPFAM" id="SSF53474">
    <property type="entry name" value="alpha/beta-Hydrolases"/>
    <property type="match status" value="1"/>
</dbReference>
<dbReference type="PANTHER" id="PTHR45856">
    <property type="entry name" value="ALPHA/BETA-HYDROLASES SUPERFAMILY PROTEIN"/>
    <property type="match status" value="1"/>
</dbReference>
<dbReference type="InterPro" id="IPR029058">
    <property type="entry name" value="AB_hydrolase_fold"/>
</dbReference>
<feature type="domain" description="Fungal lipase-type" evidence="1">
    <location>
        <begin position="3"/>
        <end position="110"/>
    </location>
</feature>
<dbReference type="InterPro" id="IPR002921">
    <property type="entry name" value="Fungal_lipase-type"/>
</dbReference>
<accession>A0A6B2LEB1</accession>
<dbReference type="CDD" id="cd00519">
    <property type="entry name" value="Lipase_3"/>
    <property type="match status" value="1"/>
</dbReference>
<name>A0A6B2LEB1_9EUKA</name>
<dbReference type="AlphaFoldDB" id="A0A6B2LEB1"/>
<dbReference type="EMBL" id="GIBP01006420">
    <property type="protein sequence ID" value="NDV35389.1"/>
    <property type="molecule type" value="Transcribed_RNA"/>
</dbReference>
<dbReference type="Pfam" id="PF01764">
    <property type="entry name" value="Lipase_3"/>
    <property type="match status" value="1"/>
</dbReference>
<evidence type="ECO:0000259" key="1">
    <source>
        <dbReference type="Pfam" id="PF01764"/>
    </source>
</evidence>
<dbReference type="InterPro" id="IPR051218">
    <property type="entry name" value="Sec_MonoDiacylglyc_Lipase"/>
</dbReference>
<protein>
    <recommendedName>
        <fullName evidence="1">Fungal lipase-type domain-containing protein</fullName>
    </recommendedName>
</protein>
<dbReference type="GO" id="GO:0006629">
    <property type="term" value="P:lipid metabolic process"/>
    <property type="evidence" value="ECO:0007669"/>
    <property type="project" value="InterPro"/>
</dbReference>
<reference evidence="2" key="1">
    <citation type="journal article" date="2020" name="J. Eukaryot. Microbiol.">
        <title>De novo Sequencing, Assembly and Annotation of the Transcriptome for the Free-Living Testate Amoeba Arcella intermedia.</title>
        <authorList>
            <person name="Ribeiro G.M."/>
            <person name="Porfirio-Sousa A.L."/>
            <person name="Maurer-Alcala X.X."/>
            <person name="Katz L.A."/>
            <person name="Lahr D.J.G."/>
        </authorList>
    </citation>
    <scope>NUCLEOTIDE SEQUENCE</scope>
</reference>
<dbReference type="Gene3D" id="3.40.50.1820">
    <property type="entry name" value="alpha/beta hydrolase"/>
    <property type="match status" value="1"/>
</dbReference>
<sequence length="170" mass="18478">MQDVSVHEGFWFAYLSVSTPLIKAITQTISACPNCTRIVYTGHSLGGALASLAMMDATYYYQITQPAPALYTFGQPRTGNEGWAKFMQLLSGSITRVVHNADIVPHVPPMLFGYHHLAVEVWMSGAAGDFTVCDNSGEDPNCADKITSLSIPDHLYYVGHNHSLGTLHGC</sequence>
<proteinExistence type="predicted"/>
<organism evidence="2">
    <name type="scientific">Arcella intermedia</name>
    <dbReference type="NCBI Taxonomy" id="1963864"/>
    <lineage>
        <taxon>Eukaryota</taxon>
        <taxon>Amoebozoa</taxon>
        <taxon>Tubulinea</taxon>
        <taxon>Elardia</taxon>
        <taxon>Arcellinida</taxon>
        <taxon>Sphaerothecina</taxon>
        <taxon>Arcellidae</taxon>
        <taxon>Arcella</taxon>
    </lineage>
</organism>